<dbReference type="WBParaSite" id="TCLT_0000464301-mRNA-1">
    <property type="protein sequence ID" value="TCLT_0000464301-mRNA-1"/>
    <property type="gene ID" value="TCLT_0000464301"/>
</dbReference>
<sequence length="103" mass="12053">MVRSQLLHWQIIYLICSCFWTDRVIANLYYPNFSRLSENKVDNERTPCGTNEVPYFRSIRSPILINNEDYDSFAYPLSSRSAAMISGRGFRPGKRFNQNTAMM</sequence>
<gene>
    <name evidence="1" type="ORF">TCLT_LOCUS4632</name>
</gene>
<keyword evidence="2" id="KW-1185">Reference proteome</keyword>
<proteinExistence type="predicted"/>
<dbReference type="PROSITE" id="PS51257">
    <property type="entry name" value="PROKAR_LIPOPROTEIN"/>
    <property type="match status" value="1"/>
</dbReference>
<reference evidence="3" key="1">
    <citation type="submission" date="2017-02" db="UniProtKB">
        <authorList>
            <consortium name="WormBaseParasite"/>
        </authorList>
    </citation>
    <scope>IDENTIFICATION</scope>
</reference>
<protein>
    <submittedName>
        <fullName evidence="3">Neuropeptide-Like Protein</fullName>
    </submittedName>
</protein>
<dbReference type="AlphaFoldDB" id="A0A0N5CWC5"/>
<dbReference type="EMBL" id="UYYF01004296">
    <property type="protein sequence ID" value="VDN01774.1"/>
    <property type="molecule type" value="Genomic_DNA"/>
</dbReference>
<name>A0A0N5CWC5_THECL</name>
<dbReference type="Proteomes" id="UP000276776">
    <property type="component" value="Unassembled WGS sequence"/>
</dbReference>
<evidence type="ECO:0000313" key="3">
    <source>
        <dbReference type="WBParaSite" id="TCLT_0000464301-mRNA-1"/>
    </source>
</evidence>
<evidence type="ECO:0000313" key="2">
    <source>
        <dbReference type="Proteomes" id="UP000276776"/>
    </source>
</evidence>
<reference evidence="1 2" key="2">
    <citation type="submission" date="2018-11" db="EMBL/GenBank/DDBJ databases">
        <authorList>
            <consortium name="Pathogen Informatics"/>
        </authorList>
    </citation>
    <scope>NUCLEOTIDE SEQUENCE [LARGE SCALE GENOMIC DNA]</scope>
</reference>
<dbReference type="OrthoDB" id="5782244at2759"/>
<accession>A0A0N5CWC5</accession>
<evidence type="ECO:0000313" key="1">
    <source>
        <dbReference type="EMBL" id="VDN01774.1"/>
    </source>
</evidence>
<organism evidence="3">
    <name type="scientific">Thelazia callipaeda</name>
    <name type="common">Oriental eyeworm</name>
    <name type="synonym">Parasitic nematode</name>
    <dbReference type="NCBI Taxonomy" id="103827"/>
    <lineage>
        <taxon>Eukaryota</taxon>
        <taxon>Metazoa</taxon>
        <taxon>Ecdysozoa</taxon>
        <taxon>Nematoda</taxon>
        <taxon>Chromadorea</taxon>
        <taxon>Rhabditida</taxon>
        <taxon>Spirurina</taxon>
        <taxon>Spiruromorpha</taxon>
        <taxon>Thelazioidea</taxon>
        <taxon>Thelaziidae</taxon>
        <taxon>Thelazia</taxon>
    </lineage>
</organism>